<dbReference type="AlphaFoldDB" id="A0A1Q5TAD2"/>
<gene>
    <name evidence="1" type="ORF">BRO54_0141</name>
</gene>
<comment type="caution">
    <text evidence="1">The sequence shown here is derived from an EMBL/GenBank/DDBJ whole genome shotgun (WGS) entry which is preliminary data.</text>
</comment>
<name>A0A1Q5TAD2_9BACL</name>
<evidence type="ECO:0000313" key="2">
    <source>
        <dbReference type="Proteomes" id="UP000186030"/>
    </source>
</evidence>
<organism evidence="1 2">
    <name type="scientific">Geobacillus proteiniphilus</name>
    <dbReference type="NCBI Taxonomy" id="860353"/>
    <lineage>
        <taxon>Bacteria</taxon>
        <taxon>Bacillati</taxon>
        <taxon>Bacillota</taxon>
        <taxon>Bacilli</taxon>
        <taxon>Bacillales</taxon>
        <taxon>Anoxybacillaceae</taxon>
        <taxon>Geobacillus</taxon>
    </lineage>
</organism>
<protein>
    <submittedName>
        <fullName evidence="1">Uncharacterized protein</fullName>
    </submittedName>
</protein>
<sequence length="38" mass="4324">MPSTVEKWTNGFSVKDMLNFFIAIYMQMGKKKTGLLAP</sequence>
<dbReference type="Proteomes" id="UP000186030">
    <property type="component" value="Unassembled WGS sequence"/>
</dbReference>
<dbReference type="EMBL" id="MQMG01000001">
    <property type="protein sequence ID" value="OKO97128.1"/>
    <property type="molecule type" value="Genomic_DNA"/>
</dbReference>
<evidence type="ECO:0000313" key="1">
    <source>
        <dbReference type="EMBL" id="OKO97128.1"/>
    </source>
</evidence>
<reference evidence="1 2" key="1">
    <citation type="submission" date="2016-11" db="EMBL/GenBank/DDBJ databases">
        <authorList>
            <person name="Kadnikov V."/>
            <person name="Nazina T."/>
        </authorList>
    </citation>
    <scope>NUCLEOTIDE SEQUENCE [LARGE SCALE GENOMIC DNA]</scope>
    <source>
        <strain evidence="1 2">1017</strain>
    </source>
</reference>
<reference evidence="2" key="2">
    <citation type="submission" date="2017-01" db="EMBL/GenBank/DDBJ databases">
        <title>Genome sequencing and annotation of Geobacillus sp. 1017, a Hydrocarbon-Oxidizing Thermophilic Bacterium Isolated from a Heavy Oil Reservoir (China).</title>
        <authorList>
            <person name="Kadnikov V.V."/>
            <person name="Mardanov A.V."/>
            <person name="Poltaraus A.B."/>
            <person name="Sokolova D.S."/>
            <person name="Semenova E.M."/>
            <person name="Ravin N.V."/>
            <person name="Tourova T.P."/>
            <person name="Nazina T.N."/>
        </authorList>
    </citation>
    <scope>NUCLEOTIDE SEQUENCE [LARGE SCALE GENOMIC DNA]</scope>
    <source>
        <strain evidence="2">1017</strain>
    </source>
</reference>
<accession>A0A1Q5TAD2</accession>
<proteinExistence type="predicted"/>